<reference evidence="1" key="1">
    <citation type="submission" date="2021-03" db="EMBL/GenBank/DDBJ databases">
        <authorList>
            <consortium name="DOE Joint Genome Institute"/>
            <person name="Ahrendt S."/>
            <person name="Looney B.P."/>
            <person name="Miyauchi S."/>
            <person name="Morin E."/>
            <person name="Drula E."/>
            <person name="Courty P.E."/>
            <person name="Chicoki N."/>
            <person name="Fauchery L."/>
            <person name="Kohler A."/>
            <person name="Kuo A."/>
            <person name="Labutti K."/>
            <person name="Pangilinan J."/>
            <person name="Lipzen A."/>
            <person name="Riley R."/>
            <person name="Andreopoulos W."/>
            <person name="He G."/>
            <person name="Johnson J."/>
            <person name="Barry K.W."/>
            <person name="Grigoriev I.V."/>
            <person name="Nagy L."/>
            <person name="Hibbett D."/>
            <person name="Henrissat B."/>
            <person name="Matheny P.B."/>
            <person name="Labbe J."/>
            <person name="Martin F."/>
        </authorList>
    </citation>
    <scope>NUCLEOTIDE SEQUENCE</scope>
    <source>
        <strain evidence="1">HHB10654</strain>
    </source>
</reference>
<proteinExistence type="predicted"/>
<keyword evidence="2" id="KW-1185">Reference proteome</keyword>
<name>A0ACB8TI45_9AGAM</name>
<reference evidence="1" key="2">
    <citation type="journal article" date="2022" name="New Phytol.">
        <title>Evolutionary transition to the ectomycorrhizal habit in the genomes of a hyperdiverse lineage of mushroom-forming fungi.</title>
        <authorList>
            <person name="Looney B."/>
            <person name="Miyauchi S."/>
            <person name="Morin E."/>
            <person name="Drula E."/>
            <person name="Courty P.E."/>
            <person name="Kohler A."/>
            <person name="Kuo A."/>
            <person name="LaButti K."/>
            <person name="Pangilinan J."/>
            <person name="Lipzen A."/>
            <person name="Riley R."/>
            <person name="Andreopoulos W."/>
            <person name="He G."/>
            <person name="Johnson J."/>
            <person name="Nolan M."/>
            <person name="Tritt A."/>
            <person name="Barry K.W."/>
            <person name="Grigoriev I.V."/>
            <person name="Nagy L.G."/>
            <person name="Hibbett D."/>
            <person name="Henrissat B."/>
            <person name="Matheny P.B."/>
            <person name="Labbe J."/>
            <person name="Martin F.M."/>
        </authorList>
    </citation>
    <scope>NUCLEOTIDE SEQUENCE</scope>
    <source>
        <strain evidence="1">HHB10654</strain>
    </source>
</reference>
<dbReference type="EMBL" id="MU277188">
    <property type="protein sequence ID" value="KAI0068118.1"/>
    <property type="molecule type" value="Genomic_DNA"/>
</dbReference>
<dbReference type="Proteomes" id="UP000814140">
    <property type="component" value="Unassembled WGS sequence"/>
</dbReference>
<protein>
    <submittedName>
        <fullName evidence="1">Uncharacterized protein</fullName>
    </submittedName>
</protein>
<accession>A0ACB8TI45</accession>
<sequence length="340" mass="38241">MPTFTTKHVVNIFRHAASLPSAVWDVFRRDQNISNIMYPHARKALSVEGGHDVQFWLTCSTFHAIDTEPRLDFVLSCTEGPLGSYPIFILPTTPFHTLTEDYIYPRIEQLAHSLLAVAGAERVFSVFAPEPVTIAFSRLWSQITGIRSYDEPYYAAKLTHCTAATFVDRTMSVFPDISYLPRPATERDAAAVAELCAEFASTSEPFVLSEKRARKEAKYLIRQGLIWVLQASHNGQAAEIASIVAVTRQSEDVAGITKVYTNPRWRKRGCAERLVRHVCRFLLADKCSVVLYVAHNNPAAAGVYHRVGFTGLDDSKRRVDGVDPWLEIGFDREVVRLGHW</sequence>
<evidence type="ECO:0000313" key="1">
    <source>
        <dbReference type="EMBL" id="KAI0068118.1"/>
    </source>
</evidence>
<evidence type="ECO:0000313" key="2">
    <source>
        <dbReference type="Proteomes" id="UP000814140"/>
    </source>
</evidence>
<organism evidence="1 2">
    <name type="scientific">Artomyces pyxidatus</name>
    <dbReference type="NCBI Taxonomy" id="48021"/>
    <lineage>
        <taxon>Eukaryota</taxon>
        <taxon>Fungi</taxon>
        <taxon>Dikarya</taxon>
        <taxon>Basidiomycota</taxon>
        <taxon>Agaricomycotina</taxon>
        <taxon>Agaricomycetes</taxon>
        <taxon>Russulales</taxon>
        <taxon>Auriscalpiaceae</taxon>
        <taxon>Artomyces</taxon>
    </lineage>
</organism>
<comment type="caution">
    <text evidence="1">The sequence shown here is derived from an EMBL/GenBank/DDBJ whole genome shotgun (WGS) entry which is preliminary data.</text>
</comment>
<gene>
    <name evidence="1" type="ORF">BV25DRAFT_523081</name>
</gene>